<dbReference type="Proteomes" id="UP000326939">
    <property type="component" value="Chromosome 16"/>
</dbReference>
<sequence length="69" mass="8001">MFFFQNSYLSLFASFEKFQWYSQGNRCFVFLSDIARIVDCSCTFCSVSLTFLSASIWKLKRLEMVAIGA</sequence>
<comment type="caution">
    <text evidence="1">The sequence shown here is derived from an EMBL/GenBank/DDBJ whole genome shotgun (WGS) entry which is preliminary data.</text>
</comment>
<evidence type="ECO:0000313" key="1">
    <source>
        <dbReference type="EMBL" id="KAB5519078.1"/>
    </source>
</evidence>
<dbReference type="AlphaFoldDB" id="A0A5N5JIU7"/>
<proteinExistence type="predicted"/>
<gene>
    <name evidence="1" type="ORF">DKX38_023397</name>
</gene>
<organism evidence="1 2">
    <name type="scientific">Salix brachista</name>
    <dbReference type="NCBI Taxonomy" id="2182728"/>
    <lineage>
        <taxon>Eukaryota</taxon>
        <taxon>Viridiplantae</taxon>
        <taxon>Streptophyta</taxon>
        <taxon>Embryophyta</taxon>
        <taxon>Tracheophyta</taxon>
        <taxon>Spermatophyta</taxon>
        <taxon>Magnoliopsida</taxon>
        <taxon>eudicotyledons</taxon>
        <taxon>Gunneridae</taxon>
        <taxon>Pentapetalae</taxon>
        <taxon>rosids</taxon>
        <taxon>fabids</taxon>
        <taxon>Malpighiales</taxon>
        <taxon>Salicaceae</taxon>
        <taxon>Saliceae</taxon>
        <taxon>Salix</taxon>
    </lineage>
</organism>
<protein>
    <submittedName>
        <fullName evidence="1">Uncharacterized protein</fullName>
    </submittedName>
</protein>
<dbReference type="EMBL" id="VDCV01000016">
    <property type="protein sequence ID" value="KAB5519078.1"/>
    <property type="molecule type" value="Genomic_DNA"/>
</dbReference>
<accession>A0A5N5JIU7</accession>
<evidence type="ECO:0000313" key="2">
    <source>
        <dbReference type="Proteomes" id="UP000326939"/>
    </source>
</evidence>
<keyword evidence="2" id="KW-1185">Reference proteome</keyword>
<name>A0A5N5JIU7_9ROSI</name>
<reference evidence="2" key="1">
    <citation type="journal article" date="2019" name="Gigascience">
        <title>De novo genome assembly of the endangered Acer yangbiense, a plant species with extremely small populations endemic to Yunnan Province, China.</title>
        <authorList>
            <person name="Yang J."/>
            <person name="Wariss H.M."/>
            <person name="Tao L."/>
            <person name="Zhang R."/>
            <person name="Yun Q."/>
            <person name="Hollingsworth P."/>
            <person name="Dao Z."/>
            <person name="Luo G."/>
            <person name="Guo H."/>
            <person name="Ma Y."/>
            <person name="Sun W."/>
        </authorList>
    </citation>
    <scope>NUCLEOTIDE SEQUENCE [LARGE SCALE GENOMIC DNA]</scope>
    <source>
        <strain evidence="2">cv. br00</strain>
    </source>
</reference>